<dbReference type="InterPro" id="IPR051014">
    <property type="entry name" value="Cation_Transport_ATPase_IB"/>
</dbReference>
<feature type="transmembrane region" description="Helical" evidence="11">
    <location>
        <begin position="38"/>
        <end position="59"/>
    </location>
</feature>
<keyword evidence="8 11" id="KW-0472">Membrane</keyword>
<comment type="similarity">
    <text evidence="2 11">Belongs to the cation transport ATPase (P-type) (TC 3.A.3) family. Type IB subfamily.</text>
</comment>
<dbReference type="InterPro" id="IPR059000">
    <property type="entry name" value="ATPase_P-type_domA"/>
</dbReference>
<dbReference type="SUPFAM" id="SSF56784">
    <property type="entry name" value="HAD-like"/>
    <property type="match status" value="1"/>
</dbReference>
<evidence type="ECO:0000256" key="3">
    <source>
        <dbReference type="ARBA" id="ARBA00022539"/>
    </source>
</evidence>
<keyword evidence="7 11" id="KW-1133">Transmembrane helix</keyword>
<evidence type="ECO:0000256" key="2">
    <source>
        <dbReference type="ARBA" id="ARBA00006024"/>
    </source>
</evidence>
<evidence type="ECO:0000256" key="1">
    <source>
        <dbReference type="ARBA" id="ARBA00004141"/>
    </source>
</evidence>
<dbReference type="PANTHER" id="PTHR48085">
    <property type="entry name" value="CADMIUM/ZINC-TRANSPORTING ATPASE HMA2-RELATED"/>
    <property type="match status" value="1"/>
</dbReference>
<dbReference type="InterPro" id="IPR036412">
    <property type="entry name" value="HAD-like_sf"/>
</dbReference>
<comment type="caution">
    <text evidence="13">The sequence shown here is derived from an EMBL/GenBank/DDBJ whole genome shotgun (WGS) entry which is preliminary data.</text>
</comment>
<evidence type="ECO:0000256" key="8">
    <source>
        <dbReference type="ARBA" id="ARBA00023136"/>
    </source>
</evidence>
<dbReference type="InterPro" id="IPR023298">
    <property type="entry name" value="ATPase_P-typ_TM_dom_sf"/>
</dbReference>
<dbReference type="Pfam" id="PF00122">
    <property type="entry name" value="E1-E2_ATPase"/>
    <property type="match status" value="1"/>
</dbReference>
<keyword evidence="4 11" id="KW-0812">Transmembrane</keyword>
<keyword evidence="11" id="KW-1003">Cell membrane</keyword>
<evidence type="ECO:0000256" key="10">
    <source>
        <dbReference type="ARBA" id="ARBA00049338"/>
    </source>
</evidence>
<dbReference type="NCBIfam" id="TIGR01494">
    <property type="entry name" value="ATPase_P-type"/>
    <property type="match status" value="1"/>
</dbReference>
<gene>
    <name evidence="13" type="primary">cadA</name>
    <name evidence="13" type="ORF">JCM31185_07100</name>
</gene>
<dbReference type="SUPFAM" id="SSF81653">
    <property type="entry name" value="Calcium ATPase, transduction domain A"/>
    <property type="match status" value="1"/>
</dbReference>
<organism evidence="13 14">
    <name type="scientific">Furfurilactobacillus curtus</name>
    <dbReference type="NCBI Taxonomy" id="1746200"/>
    <lineage>
        <taxon>Bacteria</taxon>
        <taxon>Bacillati</taxon>
        <taxon>Bacillota</taxon>
        <taxon>Bacilli</taxon>
        <taxon>Lactobacillales</taxon>
        <taxon>Lactobacillaceae</taxon>
        <taxon>Furfurilactobacillus</taxon>
    </lineage>
</organism>
<dbReference type="InterPro" id="IPR001757">
    <property type="entry name" value="P_typ_ATPase"/>
</dbReference>
<dbReference type="CDD" id="cd02079">
    <property type="entry name" value="P-type_ATPase_HM"/>
    <property type="match status" value="1"/>
</dbReference>
<feature type="transmembrane region" description="Helical" evidence="11">
    <location>
        <begin position="596"/>
        <end position="614"/>
    </location>
</feature>
<evidence type="ECO:0000256" key="4">
    <source>
        <dbReference type="ARBA" id="ARBA00022692"/>
    </source>
</evidence>
<dbReference type="InterPro" id="IPR023299">
    <property type="entry name" value="ATPase_P-typ_cyto_dom_N"/>
</dbReference>
<dbReference type="PANTHER" id="PTHR48085:SF5">
    <property type="entry name" value="CADMIUM_ZINC-TRANSPORTING ATPASE HMA4-RELATED"/>
    <property type="match status" value="1"/>
</dbReference>
<evidence type="ECO:0000256" key="6">
    <source>
        <dbReference type="ARBA" id="ARBA00022967"/>
    </source>
</evidence>
<dbReference type="Proteomes" id="UP001628078">
    <property type="component" value="Unassembled WGS sequence"/>
</dbReference>
<dbReference type="PRINTS" id="PR00119">
    <property type="entry name" value="CATATPASE"/>
</dbReference>
<keyword evidence="5 11" id="KW-0479">Metal-binding</keyword>
<sequence>MSKVQRWMNQNWTTLTAIAAVTLIAGLISQYILHMAQLTAVLFIVTSIVAGLPTGLKAIGALQARTISMELLVSIAVVGAFLIGELEEAAMVTFLFVFGTYLEQRTLNKTRRAIKSLTQMAPTTAVKLVADGETETVEVDEIDPGDQLLVRPGDQVPVDGAVSTGTTAINEAMITGESVSAVKHVGDLVYMGTMNEQTAFTMTATKSGEDSTFSKIIELVEEAQDTKAPVARFIDRFAQYYTPLVLIIAIFVFVIFRDLRLAITILVLACPGALVIGAPVSNVAGIGRGAQAGILLKGGTVMNALAKVDTALFDKTGTLTIGHPDVVDRRFYGEDDRWLGLLAAMEAQTTHPLAQAILNDVNKRGIKVPKQPLSVTTVAGVGITAEFEGQTIVVGSPRILTDQVKLTPQQRHDLARMREQGETVVLTLVDQQLMVLLGIKDAVRPDVAATLRLLKRRSIRKLTMVTGDDQVMAQTVADQLGIDNVQAQMLPEQKAAYLTAQTTAGHQTIFVGDGINDSPALTLANVGIAMGSGADTAIETSDVVLTDGKFSKLADAQYLSKRTVLNTTENIVIAIGTVVLLMIGLSLGKINMASGMLVHELSILVVIANAMRLLRLKFTT</sequence>
<dbReference type="SFLD" id="SFLDF00027">
    <property type="entry name" value="p-type_atpase"/>
    <property type="match status" value="1"/>
</dbReference>
<evidence type="ECO:0000256" key="9">
    <source>
        <dbReference type="ARBA" id="ARBA00039103"/>
    </source>
</evidence>
<feature type="transmembrane region" description="Helical" evidence="11">
    <location>
        <begin position="262"/>
        <end position="287"/>
    </location>
</feature>
<proteinExistence type="inferred from homology"/>
<comment type="catalytic activity">
    <reaction evidence="10">
        <text>Cd(2+)(in) + ATP + H2O = Cd(2+)(out) + ADP + phosphate + H(+)</text>
        <dbReference type="Rhea" id="RHEA:12132"/>
        <dbReference type="ChEBI" id="CHEBI:15377"/>
        <dbReference type="ChEBI" id="CHEBI:15378"/>
        <dbReference type="ChEBI" id="CHEBI:30616"/>
        <dbReference type="ChEBI" id="CHEBI:43474"/>
        <dbReference type="ChEBI" id="CHEBI:48775"/>
        <dbReference type="ChEBI" id="CHEBI:456216"/>
        <dbReference type="EC" id="7.2.2.21"/>
    </reaction>
</comment>
<name>A0ABQ5JLQ8_9LACO</name>
<comment type="subcellular location">
    <subcellularLocation>
        <location evidence="11">Cell membrane</location>
    </subcellularLocation>
    <subcellularLocation>
        <location evidence="1">Membrane</location>
        <topology evidence="1">Multi-pass membrane protein</topology>
    </subcellularLocation>
</comment>
<dbReference type="RefSeq" id="WP_407882675.1">
    <property type="nucleotide sequence ID" value="NZ_BQXO01000002.1"/>
</dbReference>
<evidence type="ECO:0000256" key="5">
    <source>
        <dbReference type="ARBA" id="ARBA00022723"/>
    </source>
</evidence>
<evidence type="ECO:0000313" key="13">
    <source>
        <dbReference type="EMBL" id="GKT05421.1"/>
    </source>
</evidence>
<evidence type="ECO:0000256" key="7">
    <source>
        <dbReference type="ARBA" id="ARBA00022989"/>
    </source>
</evidence>
<dbReference type="InterPro" id="IPR044492">
    <property type="entry name" value="P_typ_ATPase_HD_dom"/>
</dbReference>
<feature type="non-terminal residue" evidence="13">
    <location>
        <position position="620"/>
    </location>
</feature>
<dbReference type="Gene3D" id="3.40.1110.10">
    <property type="entry name" value="Calcium-transporting ATPase, cytoplasmic domain N"/>
    <property type="match status" value="1"/>
</dbReference>
<feature type="transmembrane region" description="Helical" evidence="11">
    <location>
        <begin position="12"/>
        <end position="32"/>
    </location>
</feature>
<evidence type="ECO:0000313" key="14">
    <source>
        <dbReference type="Proteomes" id="UP001628078"/>
    </source>
</evidence>
<dbReference type="InterPro" id="IPR027256">
    <property type="entry name" value="P-typ_ATPase_IB"/>
</dbReference>
<protein>
    <recommendedName>
        <fullName evidence="9">Cd(2+)-exporting ATPase</fullName>
        <ecNumber evidence="9">7.2.2.21</ecNumber>
    </recommendedName>
</protein>
<dbReference type="EC" id="7.2.2.21" evidence="9"/>
<dbReference type="Pfam" id="PF00702">
    <property type="entry name" value="Hydrolase"/>
    <property type="match status" value="1"/>
</dbReference>
<dbReference type="SFLD" id="SFLDS00003">
    <property type="entry name" value="Haloacid_Dehalogenase"/>
    <property type="match status" value="1"/>
</dbReference>
<dbReference type="Gene3D" id="3.40.50.1000">
    <property type="entry name" value="HAD superfamily/HAD-like"/>
    <property type="match status" value="1"/>
</dbReference>
<dbReference type="InterPro" id="IPR008250">
    <property type="entry name" value="ATPase_P-typ_transduc_dom_A_sf"/>
</dbReference>
<keyword evidence="14" id="KW-1185">Reference proteome</keyword>
<dbReference type="InterPro" id="IPR018303">
    <property type="entry name" value="ATPase_P-typ_P_site"/>
</dbReference>
<evidence type="ECO:0000256" key="11">
    <source>
        <dbReference type="RuleBase" id="RU362081"/>
    </source>
</evidence>
<dbReference type="SUPFAM" id="SSF81665">
    <property type="entry name" value="Calcium ATPase, transmembrane domain M"/>
    <property type="match status" value="1"/>
</dbReference>
<dbReference type="NCBIfam" id="TIGR01525">
    <property type="entry name" value="ATPase-IB_hvy"/>
    <property type="match status" value="1"/>
</dbReference>
<keyword evidence="11" id="KW-0067">ATP-binding</keyword>
<feature type="transmembrane region" description="Helical" evidence="11">
    <location>
        <begin position="237"/>
        <end position="256"/>
    </location>
</feature>
<dbReference type="PROSITE" id="PS00154">
    <property type="entry name" value="ATPASE_E1_E2"/>
    <property type="match status" value="1"/>
</dbReference>
<dbReference type="Gene3D" id="2.70.150.10">
    <property type="entry name" value="Calcium-transporting ATPase, cytoplasmic transduction domain A"/>
    <property type="match status" value="1"/>
</dbReference>
<dbReference type="InterPro" id="IPR023214">
    <property type="entry name" value="HAD_sf"/>
</dbReference>
<keyword evidence="3" id="KW-0104">Cadmium</keyword>
<feature type="domain" description="P-type ATPase A" evidence="12">
    <location>
        <begin position="122"/>
        <end position="221"/>
    </location>
</feature>
<reference evidence="13 14" key="1">
    <citation type="submission" date="2022-03" db="EMBL/GenBank/DDBJ databases">
        <title>Draft genome sequence of Furfurilactobacillus curtus JCM 31185.</title>
        <authorList>
            <person name="Suzuki S."/>
            <person name="Endo A."/>
            <person name="Kajikawa A."/>
        </authorList>
    </citation>
    <scope>NUCLEOTIDE SEQUENCE [LARGE SCALE GENOMIC DNA]</scope>
    <source>
        <strain evidence="13 14">JCM 31185</strain>
    </source>
</reference>
<dbReference type="PROSITE" id="PS01229">
    <property type="entry name" value="COF_2"/>
    <property type="match status" value="1"/>
</dbReference>
<accession>A0ABQ5JLQ8</accession>
<evidence type="ECO:0000259" key="12">
    <source>
        <dbReference type="Pfam" id="PF00122"/>
    </source>
</evidence>
<dbReference type="SFLD" id="SFLDG00002">
    <property type="entry name" value="C1.7:_P-type_atpase_like"/>
    <property type="match status" value="1"/>
</dbReference>
<keyword evidence="6" id="KW-1278">Translocase</keyword>
<keyword evidence="11" id="KW-0547">Nucleotide-binding</keyword>
<dbReference type="EMBL" id="BQXO01000002">
    <property type="protein sequence ID" value="GKT05421.1"/>
    <property type="molecule type" value="Genomic_DNA"/>
</dbReference>
<feature type="transmembrane region" description="Helical" evidence="11">
    <location>
        <begin position="571"/>
        <end position="590"/>
    </location>
</feature>